<reference evidence="2" key="1">
    <citation type="journal article" date="2021" name="Proc. Natl. Acad. Sci. U.S.A.">
        <title>A Catalog of Tens of Thousands of Viruses from Human Metagenomes Reveals Hidden Associations with Chronic Diseases.</title>
        <authorList>
            <person name="Tisza M.J."/>
            <person name="Buck C.B."/>
        </authorList>
    </citation>
    <scope>NUCLEOTIDE SEQUENCE</scope>
    <source>
        <strain evidence="2">Ct9GL2</strain>
    </source>
</reference>
<name>A0A8S5PWM8_9CAUD</name>
<organism evidence="2">
    <name type="scientific">Siphoviridae sp. ct9GL2</name>
    <dbReference type="NCBI Taxonomy" id="2825368"/>
    <lineage>
        <taxon>Viruses</taxon>
        <taxon>Duplodnaviria</taxon>
        <taxon>Heunggongvirae</taxon>
        <taxon>Uroviricota</taxon>
        <taxon>Caudoviricetes</taxon>
    </lineage>
</organism>
<protein>
    <submittedName>
        <fullName evidence="2">Nucleotide modification associated domain 1</fullName>
    </submittedName>
</protein>
<accession>A0A8S5PWM8</accession>
<keyword evidence="1" id="KW-0175">Coiled coil</keyword>
<dbReference type="EMBL" id="BK015521">
    <property type="protein sequence ID" value="DAE10853.1"/>
    <property type="molecule type" value="Genomic_DNA"/>
</dbReference>
<sequence length="231" mass="26932">MGSPFVCEMSWRKWTDFTKRQKVGVVEDKANNKTTNNMEIEQNIREAFDECAKVRNEKAQLYGNAWRMVDYYTLVHIIYNKLGSTKGTEKDICTAIYNYSLFASVQHFCGSGIMDELKDEEETINRLVEEADNHTRKILSKKEDEYNSEWMYCPKGFLADMMCLKVTRLHHLKFHAPWQVKRGELYDEAITDALRDLGGYAILYLARTALDEEREKKAKKEQTATTQAPKQ</sequence>
<evidence type="ECO:0000313" key="2">
    <source>
        <dbReference type="EMBL" id="DAE10853.1"/>
    </source>
</evidence>
<feature type="coiled-coil region" evidence="1">
    <location>
        <begin position="114"/>
        <end position="144"/>
    </location>
</feature>
<evidence type="ECO:0000256" key="1">
    <source>
        <dbReference type="SAM" id="Coils"/>
    </source>
</evidence>
<proteinExistence type="predicted"/>